<dbReference type="Pfam" id="PF05127">
    <property type="entry name" value="NAT10_TcmA_helicase"/>
    <property type="match status" value="1"/>
</dbReference>
<keyword evidence="17" id="KW-1185">Reference proteome</keyword>
<dbReference type="SUPFAM" id="SSF55729">
    <property type="entry name" value="Acyl-CoA N-acyltransferases (Nat)"/>
    <property type="match status" value="1"/>
</dbReference>
<dbReference type="PANTHER" id="PTHR10925:SF5">
    <property type="entry name" value="RNA CYTIDINE ACETYLTRANSFERASE"/>
    <property type="match status" value="1"/>
</dbReference>
<organism evidence="16 17">
    <name type="scientific">Plasmodium yoelii 17X</name>
    <dbReference type="NCBI Taxonomy" id="1323249"/>
    <lineage>
        <taxon>Eukaryota</taxon>
        <taxon>Sar</taxon>
        <taxon>Alveolata</taxon>
        <taxon>Apicomplexa</taxon>
        <taxon>Aconoidasida</taxon>
        <taxon>Haemosporida</taxon>
        <taxon>Plasmodiidae</taxon>
        <taxon>Plasmodium</taxon>
        <taxon>Plasmodium (Vinckeia)</taxon>
    </lineage>
</organism>
<dbReference type="EMBL" id="KI635769">
    <property type="protein sequence ID" value="ETB59019.1"/>
    <property type="molecule type" value="Genomic_DNA"/>
</dbReference>
<evidence type="ECO:0000256" key="2">
    <source>
        <dbReference type="ARBA" id="ARBA00022552"/>
    </source>
</evidence>
<feature type="coiled-coil region" evidence="10">
    <location>
        <begin position="1092"/>
        <end position="1144"/>
    </location>
</feature>
<evidence type="ECO:0000313" key="16">
    <source>
        <dbReference type="EMBL" id="ETB59019.1"/>
    </source>
</evidence>
<keyword evidence="10" id="KW-0175">Coiled coil</keyword>
<feature type="region of interest" description="Disordered" evidence="11">
    <location>
        <begin position="697"/>
        <end position="737"/>
    </location>
</feature>
<evidence type="ECO:0000256" key="5">
    <source>
        <dbReference type="ARBA" id="ARBA00022741"/>
    </source>
</evidence>
<feature type="domain" description="TmcA/NAT10 N-terminal" evidence="13">
    <location>
        <begin position="1"/>
        <end position="201"/>
    </location>
</feature>
<dbReference type="Pfam" id="PF13718">
    <property type="entry name" value="GNAT_acetyltr_2"/>
    <property type="match status" value="3"/>
</dbReference>
<evidence type="ECO:0000259" key="12">
    <source>
        <dbReference type="Pfam" id="PF05127"/>
    </source>
</evidence>
<dbReference type="Proteomes" id="UP000018538">
    <property type="component" value="Unassembled WGS sequence"/>
</dbReference>
<dbReference type="GO" id="GO:0005524">
    <property type="term" value="F:ATP binding"/>
    <property type="evidence" value="ECO:0007669"/>
    <property type="project" value="UniProtKB-UniRule"/>
</dbReference>
<dbReference type="GO" id="GO:0030686">
    <property type="term" value="C:90S preribosome"/>
    <property type="evidence" value="ECO:0007669"/>
    <property type="project" value="TreeGrafter"/>
</dbReference>
<evidence type="ECO:0000313" key="17">
    <source>
        <dbReference type="Proteomes" id="UP000018538"/>
    </source>
</evidence>
<keyword evidence="6 9" id="KW-0067">ATP-binding</keyword>
<evidence type="ECO:0000259" key="15">
    <source>
        <dbReference type="Pfam" id="PF13725"/>
    </source>
</evidence>
<dbReference type="GO" id="GO:1904812">
    <property type="term" value="P:rRNA acetylation involved in maturation of SSU-rRNA"/>
    <property type="evidence" value="ECO:0007669"/>
    <property type="project" value="InterPro"/>
</dbReference>
<feature type="domain" description="N-acetyltransferase" evidence="14">
    <location>
        <begin position="609"/>
        <end position="682"/>
    </location>
</feature>
<comment type="similarity">
    <text evidence="9">Belongs to the RNA cytidine acetyltransferase family. NAT10 subfamily.</text>
</comment>
<evidence type="ECO:0000256" key="3">
    <source>
        <dbReference type="ARBA" id="ARBA00022679"/>
    </source>
</evidence>
<keyword evidence="4 9" id="KW-0819">tRNA processing</keyword>
<keyword evidence="5 9" id="KW-0547">Nucleotide-binding</keyword>
<keyword evidence="3 9" id="KW-0808">Transferase</keyword>
<dbReference type="GO" id="GO:0051391">
    <property type="term" value="P:tRNA acetylation"/>
    <property type="evidence" value="ECO:0007669"/>
    <property type="project" value="UniProtKB-UniRule"/>
</dbReference>
<comment type="subcellular location">
    <subcellularLocation>
        <location evidence="1 9">Nucleus</location>
        <location evidence="1 9">Nucleolus</location>
    </subcellularLocation>
</comment>
<evidence type="ECO:0000256" key="8">
    <source>
        <dbReference type="ARBA" id="ARBA00023315"/>
    </source>
</evidence>
<accession>V7PHU9</accession>
<sequence>MKKKVDSRIKTLVENNIAVGQRSMFIVIGDEGKNVVMNFYFLLNRLITNNRSLNILWCYRKKLDFFTSKKKRFREMKKKIKKGTFDTQIDNNFDSFLNNANIRYCFYKETQNILGKTYSMCILQDFSYITPNILCRCIETVIGGGIIIFLINKLEELKDIYNLTLNYHKKYNMNGKCNVYNNYIYRFFRSLNTCKNAMFIDDEMNILPLNDNHLSIKKIQVEDSKNIGINSGKTNNDENLFEKSATLGGFLSPDKKMLAKKLKILEEKCEKLEKKREERKISLYSSKFYNKGNIKNEKIEINETQQHMENNSNEIDNDTQYTFLDKNIIKLFKICLSIDQLEILINICKILRNDNEKKKNIKEILFNLLANRGRGKSATLGLILSLSIYFNYSNIITCSGNNDSVHTIFEFLDKGLNILGYNEFKDYEKIYVNGKIKEIIIFKNIKYLKQKIRYLDIIENDNIPNCELMIIDEAACIPIDILKNKIKGEITILSTTLNGYEGTGKTFTFKLLKQLKKKFVTQLTYDEFKQIKYLYFDKAFIDITLKSPIRYSYDDQVENWLNNFLCLNCNETFSIKNNLLSSPSKCQLFFVNKNVFKNYNQTSENLLKKIMTLFITSHYKNTPNDLIMILDSQQHHLFVLISASIDTNTISVNNIDQIDIYGVIHCSIDGIIDQSKIKKLVKVEDISQIVKEKKNMTVQDVNNESAKQDGDDNDNDNDNNDNNDGEDVTGNGENSNVISNHMLKNETEGNLIPYIISDYFNYYFYNYIGIRIVRISIHPSMQNLNYGSELLKKVYEYYSLYNDPKRNIINSTEKENVVFCQCSGENIYFDNKLKKIDYIGTCFGLTKNLLIFWKKNNYIPVYLKQQKNEITGEFSALMLRHINPKLKNIFITFYYDFVRTFCNLLPYSFKKLESFIIYNLLNDNYNLLSNPPRVSRIDDLKQLIQKEDANININEQIQETRNDNDSDENMNLEDDNDIINSFYNKKDKLNEENIFYFFHANDICRLKRYVLESRSSQELLYLMDTIAKLILFKKVKIDLSILEYTILYAVSFQKKTFSEISDEIQININQTNAIFRKIIHRFYNYINAIMEKQIEKEVNEEFENKLKKKKKRLVNSELPSNEYAEELEQNSNKIKKKQKKEKMALIQQFNLSGIPKFAKSVKFANFVKFAKITSTMFYFIFFS</sequence>
<dbReference type="AlphaFoldDB" id="V7PHU9"/>
<dbReference type="Gene3D" id="3.40.50.300">
    <property type="entry name" value="P-loop containing nucleotide triphosphate hydrolases"/>
    <property type="match status" value="1"/>
</dbReference>
<keyword evidence="8 9" id="KW-0012">Acyltransferase</keyword>
<evidence type="ECO:0000256" key="11">
    <source>
        <dbReference type="SAM" id="MobiDB-lite"/>
    </source>
</evidence>
<feature type="domain" description="TcmA/NAT10 helicase" evidence="12">
    <location>
        <begin position="368"/>
        <end position="568"/>
    </location>
</feature>
<dbReference type="OrthoDB" id="10067491at2759"/>
<proteinExistence type="inferred from homology"/>
<feature type="domain" description="N-acetyltransferase" evidence="14">
    <location>
        <begin position="734"/>
        <end position="808"/>
    </location>
</feature>
<feature type="binding site" evidence="9">
    <location>
        <position position="550"/>
    </location>
    <ligand>
        <name>ATP</name>
        <dbReference type="ChEBI" id="CHEBI:30616"/>
    </ligand>
</feature>
<dbReference type="HAMAP" id="MF_03211">
    <property type="entry name" value="RNA_acetyltr_Nat10"/>
    <property type="match status" value="1"/>
</dbReference>
<feature type="binding site" evidence="9">
    <location>
        <begin position="782"/>
        <end position="788"/>
    </location>
    <ligand>
        <name>acetyl-CoA</name>
        <dbReference type="ChEBI" id="CHEBI:57288"/>
    </ligand>
</feature>
<dbReference type="InterPro" id="IPR013562">
    <property type="entry name" value="TmcA/NAT10_N"/>
</dbReference>
<dbReference type="InterPro" id="IPR007807">
    <property type="entry name" value="TcmA/NAT10_helicase"/>
</dbReference>
<dbReference type="Pfam" id="PF08351">
    <property type="entry name" value="TmcA_N"/>
    <property type="match status" value="1"/>
</dbReference>
<comment type="catalytic activity">
    <reaction evidence="9">
        <text>a cytidine in 18S rRNA + acetyl-CoA + ATP + H2O = an N(4)-acetylcytidine in 18S rRNA + ADP + phosphate + CoA + H(+)</text>
        <dbReference type="Rhea" id="RHEA:51424"/>
        <dbReference type="Rhea" id="RHEA-COMP:13575"/>
        <dbReference type="Rhea" id="RHEA-COMP:13576"/>
        <dbReference type="ChEBI" id="CHEBI:15377"/>
        <dbReference type="ChEBI" id="CHEBI:15378"/>
        <dbReference type="ChEBI" id="CHEBI:30616"/>
        <dbReference type="ChEBI" id="CHEBI:43474"/>
        <dbReference type="ChEBI" id="CHEBI:57287"/>
        <dbReference type="ChEBI" id="CHEBI:57288"/>
        <dbReference type="ChEBI" id="CHEBI:74900"/>
        <dbReference type="ChEBI" id="CHEBI:82748"/>
        <dbReference type="ChEBI" id="CHEBI:456216"/>
    </reaction>
</comment>
<feature type="domain" description="Possible tRNA binding" evidence="15">
    <location>
        <begin position="984"/>
        <end position="1152"/>
    </location>
</feature>
<protein>
    <recommendedName>
        <fullName evidence="9">RNA cytidine acetyltransferase</fullName>
        <ecNumber evidence="9">2.3.1.-</ecNumber>
    </recommendedName>
    <alternativeName>
        <fullName evidence="9">18S rRNA cytosine acetyltransferase</fullName>
    </alternativeName>
</protein>
<feature type="binding site" evidence="9">
    <location>
        <begin position="373"/>
        <end position="382"/>
    </location>
    <ligand>
        <name>ATP</name>
        <dbReference type="ChEBI" id="CHEBI:30616"/>
    </ligand>
</feature>
<evidence type="ECO:0000256" key="6">
    <source>
        <dbReference type="ARBA" id="ARBA00022840"/>
    </source>
</evidence>
<comment type="caution">
    <text evidence="9">Lacks conserved residue(s) required for the propagation of feature annotation.</text>
</comment>
<dbReference type="InterPro" id="IPR016181">
    <property type="entry name" value="Acyl_CoA_acyltransferase"/>
</dbReference>
<dbReference type="InterPro" id="IPR032672">
    <property type="entry name" value="TmcA/NAT10/Kre33"/>
</dbReference>
<dbReference type="GO" id="GO:0000049">
    <property type="term" value="F:tRNA binding"/>
    <property type="evidence" value="ECO:0007669"/>
    <property type="project" value="TreeGrafter"/>
</dbReference>
<evidence type="ECO:0000256" key="9">
    <source>
        <dbReference type="HAMAP-Rule" id="MF_03211"/>
    </source>
</evidence>
<name>V7PHU9_PLAYE</name>
<dbReference type="InterPro" id="IPR027992">
    <property type="entry name" value="tRNA_bind_dom"/>
</dbReference>
<evidence type="ECO:0000256" key="1">
    <source>
        <dbReference type="ARBA" id="ARBA00004604"/>
    </source>
</evidence>
<evidence type="ECO:0000256" key="7">
    <source>
        <dbReference type="ARBA" id="ARBA00023242"/>
    </source>
</evidence>
<feature type="binding site" evidence="9">
    <location>
        <position position="855"/>
    </location>
    <ligand>
        <name>acetyl-CoA</name>
        <dbReference type="ChEBI" id="CHEBI:57288"/>
    </ligand>
</feature>
<feature type="coiled-coil region" evidence="10">
    <location>
        <begin position="255"/>
        <end position="314"/>
    </location>
</feature>
<evidence type="ECO:0000256" key="4">
    <source>
        <dbReference type="ARBA" id="ARBA00022694"/>
    </source>
</evidence>
<dbReference type="Gene3D" id="3.40.630.30">
    <property type="match status" value="2"/>
</dbReference>
<dbReference type="InterPro" id="IPR033688">
    <property type="entry name" value="NAT10"/>
</dbReference>
<dbReference type="InterPro" id="IPR027417">
    <property type="entry name" value="P-loop_NTPase"/>
</dbReference>
<evidence type="ECO:0000259" key="14">
    <source>
        <dbReference type="Pfam" id="PF13718"/>
    </source>
</evidence>
<dbReference type="GO" id="GO:0005730">
    <property type="term" value="C:nucleolus"/>
    <property type="evidence" value="ECO:0007669"/>
    <property type="project" value="UniProtKB-SubCell"/>
</dbReference>
<dbReference type="GO" id="GO:1990883">
    <property type="term" value="F:18S rRNA cytidine N-acetyltransferase activity"/>
    <property type="evidence" value="ECO:0007669"/>
    <property type="project" value="TreeGrafter"/>
</dbReference>
<keyword evidence="7 9" id="KW-0539">Nucleus</keyword>
<dbReference type="Pfam" id="PF13725">
    <property type="entry name" value="tRNA_bind_2"/>
    <property type="match status" value="1"/>
</dbReference>
<reference evidence="16 17" key="1">
    <citation type="submission" date="2013-11" db="EMBL/GenBank/DDBJ databases">
        <title>The Genome Sequence of Plasmodium yoelii 17X.</title>
        <authorList>
            <consortium name="The Broad Institute Genomics Platform"/>
            <consortium name="The Broad Institute Genome Sequencing Center for Infectious Disease"/>
            <person name="Neafsey D."/>
            <person name="Adams J."/>
            <person name="Walker B."/>
            <person name="Young S.K."/>
            <person name="Zeng Q."/>
            <person name="Gargeya S."/>
            <person name="Fitzgerald M."/>
            <person name="Haas B."/>
            <person name="Abouelleil A."/>
            <person name="Alvarado L."/>
            <person name="Chapman S.B."/>
            <person name="Gainer-Dewar J."/>
            <person name="Goldberg J."/>
            <person name="Griggs A."/>
            <person name="Gujja S."/>
            <person name="Hansen M."/>
            <person name="Howarth C."/>
            <person name="Imamovic A."/>
            <person name="Ireland A."/>
            <person name="Larimer J."/>
            <person name="McCowan C."/>
            <person name="Murphy C."/>
            <person name="Pearson M."/>
            <person name="Poon T.W."/>
            <person name="Priest M."/>
            <person name="Roberts A."/>
            <person name="Saif S."/>
            <person name="Shea T."/>
            <person name="Sykes S."/>
            <person name="Wortman J."/>
            <person name="Nusbaum C."/>
            <person name="Birren B."/>
        </authorList>
    </citation>
    <scope>NUCLEOTIDE SEQUENCE [LARGE SCALE GENOMIC DNA]</scope>
    <source>
        <strain evidence="16 17">17X</strain>
    </source>
</reference>
<dbReference type="Gene3D" id="3.40.50.11040">
    <property type="match status" value="1"/>
</dbReference>
<gene>
    <name evidence="16" type="ORF">YYC_03748</name>
</gene>
<dbReference type="PANTHER" id="PTHR10925">
    <property type="entry name" value="N-ACETYLTRANSFERASE 10"/>
    <property type="match status" value="1"/>
</dbReference>
<dbReference type="InterPro" id="IPR000182">
    <property type="entry name" value="GNAT_dom"/>
</dbReference>
<dbReference type="EC" id="2.3.1.-" evidence="9"/>
<dbReference type="GO" id="GO:0051392">
    <property type="term" value="F:tRNA cytidine N4-acetyltransferase activity"/>
    <property type="evidence" value="ECO:0007669"/>
    <property type="project" value="RHEA"/>
</dbReference>
<feature type="domain" description="N-acetyltransferase" evidence="14">
    <location>
        <begin position="830"/>
        <end position="882"/>
    </location>
</feature>
<evidence type="ECO:0000259" key="13">
    <source>
        <dbReference type="Pfam" id="PF08351"/>
    </source>
</evidence>
<feature type="compositionally biased region" description="Acidic residues" evidence="11">
    <location>
        <begin position="711"/>
        <end position="727"/>
    </location>
</feature>
<keyword evidence="2 9" id="KW-0698">rRNA processing</keyword>
<comment type="function">
    <text evidence="9">RNA cytidine acetyltransferase with specificity toward both 18S rRNA and tRNAs. Catalyzes the formation of N(4)-acetylcytidine (ac4C) in 18S rRNA. Required for early nucleolar cleavages of precursor rRNA at sites A0, A1 and A2 during 18S rRNA synthesis. Catalyzes the formation of ac4C in serine and leucine tRNAs. Requires a tRNA-binding adapter protein for full tRNA acetyltransferase activity but not for 18S rRNA acetylation.</text>
</comment>
<comment type="catalytic activity">
    <reaction evidence="9">
        <text>a cytidine in tRNA + acetyl-CoA + ATP + H2O = an N(4)-acetylcytidine in tRNA + ADP + phosphate + CoA + H(+)</text>
        <dbReference type="Rhea" id="RHEA:53876"/>
        <dbReference type="Rhea" id="RHEA-COMP:13670"/>
        <dbReference type="Rhea" id="RHEA-COMP:13671"/>
        <dbReference type="ChEBI" id="CHEBI:15377"/>
        <dbReference type="ChEBI" id="CHEBI:15378"/>
        <dbReference type="ChEBI" id="CHEBI:30616"/>
        <dbReference type="ChEBI" id="CHEBI:43474"/>
        <dbReference type="ChEBI" id="CHEBI:57287"/>
        <dbReference type="ChEBI" id="CHEBI:57288"/>
        <dbReference type="ChEBI" id="CHEBI:74900"/>
        <dbReference type="ChEBI" id="CHEBI:82748"/>
        <dbReference type="ChEBI" id="CHEBI:456216"/>
    </reaction>
</comment>
<evidence type="ECO:0000256" key="10">
    <source>
        <dbReference type="SAM" id="Coils"/>
    </source>
</evidence>